<dbReference type="AlphaFoldDB" id="A0A8B6D6J0"/>
<keyword evidence="5" id="KW-1185">Reference proteome</keyword>
<dbReference type="Pfam" id="PF08205">
    <property type="entry name" value="C2-set_2"/>
    <property type="match status" value="1"/>
</dbReference>
<dbReference type="Gene3D" id="2.60.40.10">
    <property type="entry name" value="Immunoglobulins"/>
    <property type="match status" value="1"/>
</dbReference>
<feature type="transmembrane region" description="Helical" evidence="2">
    <location>
        <begin position="234"/>
        <end position="260"/>
    </location>
</feature>
<evidence type="ECO:0000313" key="5">
    <source>
        <dbReference type="Proteomes" id="UP000596742"/>
    </source>
</evidence>
<dbReference type="InterPro" id="IPR007110">
    <property type="entry name" value="Ig-like_dom"/>
</dbReference>
<accession>A0A8B6D6J0</accession>
<dbReference type="SUPFAM" id="SSF48726">
    <property type="entry name" value="Immunoglobulin"/>
    <property type="match status" value="1"/>
</dbReference>
<dbReference type="EMBL" id="UYJE01002907">
    <property type="protein sequence ID" value="VDI14707.1"/>
    <property type="molecule type" value="Genomic_DNA"/>
</dbReference>
<proteinExistence type="predicted"/>
<sequence length="360" mass="40136">MDGNRYRLWKPSKTSAVCKLHFLQSDYKSETTCDIVLTQVVIYNSTVKLVCPIVKSFRSITWYGPLNYRIYSVGTEVAHDLSTQVGINETADEKSILLIHQFTEDTSGKFRCSDTNNEKDFSLIIKRNPSDLVIVNATHDRITAVQGTEHNLECRVTSGQPGGNITWSTAGVVVAKAEPSFVRYRLKPKRSYNGKLFKCEAFNSEGERILESSVHLQVFYKYAIVETFLSVQSVVILSLVIIIALLMAGMGLYILLLLLLSNPNVLVVDDGDDEDYYDEKEKKDDQNIIFFYNIHTKLSLNFGVSSFTKLHNDDDGDSDGESDGDGGDRVCGGCDGQDVVVCDNGGVGEDELKICQKLFD</sequence>
<keyword evidence="2" id="KW-0472">Membrane</keyword>
<gene>
    <name evidence="4" type="ORF">MGAL_10B087304</name>
</gene>
<protein>
    <recommendedName>
        <fullName evidence="3">Ig-like domain-containing protein</fullName>
    </recommendedName>
</protein>
<dbReference type="OrthoDB" id="6196080at2759"/>
<evidence type="ECO:0000259" key="3">
    <source>
        <dbReference type="PROSITE" id="PS50835"/>
    </source>
</evidence>
<evidence type="ECO:0000256" key="2">
    <source>
        <dbReference type="SAM" id="Phobius"/>
    </source>
</evidence>
<dbReference type="Proteomes" id="UP000596742">
    <property type="component" value="Unassembled WGS sequence"/>
</dbReference>
<comment type="caution">
    <text evidence="4">The sequence shown here is derived from an EMBL/GenBank/DDBJ whole genome shotgun (WGS) entry which is preliminary data.</text>
</comment>
<keyword evidence="2" id="KW-1133">Transmembrane helix</keyword>
<dbReference type="InterPro" id="IPR036179">
    <property type="entry name" value="Ig-like_dom_sf"/>
</dbReference>
<dbReference type="InterPro" id="IPR013162">
    <property type="entry name" value="CD80_C2-set"/>
</dbReference>
<evidence type="ECO:0000313" key="4">
    <source>
        <dbReference type="EMBL" id="VDI14707.1"/>
    </source>
</evidence>
<dbReference type="PROSITE" id="PS50835">
    <property type="entry name" value="IG_LIKE"/>
    <property type="match status" value="1"/>
</dbReference>
<organism evidence="4 5">
    <name type="scientific">Mytilus galloprovincialis</name>
    <name type="common">Mediterranean mussel</name>
    <dbReference type="NCBI Taxonomy" id="29158"/>
    <lineage>
        <taxon>Eukaryota</taxon>
        <taxon>Metazoa</taxon>
        <taxon>Spiralia</taxon>
        <taxon>Lophotrochozoa</taxon>
        <taxon>Mollusca</taxon>
        <taxon>Bivalvia</taxon>
        <taxon>Autobranchia</taxon>
        <taxon>Pteriomorphia</taxon>
        <taxon>Mytilida</taxon>
        <taxon>Mytiloidea</taxon>
        <taxon>Mytilidae</taxon>
        <taxon>Mytilinae</taxon>
        <taxon>Mytilus</taxon>
    </lineage>
</organism>
<keyword evidence="1" id="KW-1015">Disulfide bond</keyword>
<feature type="domain" description="Ig-like" evidence="3">
    <location>
        <begin position="129"/>
        <end position="215"/>
    </location>
</feature>
<dbReference type="InterPro" id="IPR013783">
    <property type="entry name" value="Ig-like_fold"/>
</dbReference>
<keyword evidence="2" id="KW-0812">Transmembrane</keyword>
<evidence type="ECO:0000256" key="1">
    <source>
        <dbReference type="ARBA" id="ARBA00023157"/>
    </source>
</evidence>
<reference evidence="4" key="1">
    <citation type="submission" date="2018-11" db="EMBL/GenBank/DDBJ databases">
        <authorList>
            <person name="Alioto T."/>
            <person name="Alioto T."/>
        </authorList>
    </citation>
    <scope>NUCLEOTIDE SEQUENCE</scope>
</reference>
<name>A0A8B6D6J0_MYTGA</name>